<proteinExistence type="evidence at transcript level"/>
<dbReference type="EMBL" id="DQ141158">
    <property type="protein sequence ID" value="AAZ83759.1"/>
    <property type="molecule type" value="mRNA"/>
</dbReference>
<name>Q3YEF5_CONVX</name>
<dbReference type="AlphaFoldDB" id="Q3YEF5"/>
<dbReference type="Pfam" id="PF02950">
    <property type="entry name" value="Conotoxin"/>
    <property type="match status" value="1"/>
</dbReference>
<organism evidence="4">
    <name type="scientific">Conus vexillum</name>
    <name type="common">Flag cone</name>
    <dbReference type="NCBI Taxonomy" id="89431"/>
    <lineage>
        <taxon>Eukaryota</taxon>
        <taxon>Metazoa</taxon>
        <taxon>Spiralia</taxon>
        <taxon>Lophotrochozoa</taxon>
        <taxon>Mollusca</taxon>
        <taxon>Gastropoda</taxon>
        <taxon>Caenogastropoda</taxon>
        <taxon>Neogastropoda</taxon>
        <taxon>Conoidea</taxon>
        <taxon>Conidae</taxon>
        <taxon>Conus</taxon>
        <taxon>Rhizoconus</taxon>
    </lineage>
</organism>
<evidence type="ECO:0000313" key="4">
    <source>
        <dbReference type="EMBL" id="AAZ83759.1"/>
    </source>
</evidence>
<dbReference type="ConoServer" id="1117">
    <property type="toxin name" value="VeG52 precursor"/>
</dbReference>
<keyword evidence="2" id="KW-0964">Secreted</keyword>
<sequence length="74" mass="8723">MKKLTILLLIAAVLMLTQALIQEKRPEDEIKFLSKRKSGAQRWWDGECRLWSNGCRKHKECCSNHCKGIYCDIW</sequence>
<evidence type="ECO:0000256" key="3">
    <source>
        <dbReference type="SAM" id="SignalP"/>
    </source>
</evidence>
<feature type="chain" id="PRO_5004230855" evidence="3">
    <location>
        <begin position="20"/>
        <end position="74"/>
    </location>
</feature>
<evidence type="ECO:0000256" key="1">
    <source>
        <dbReference type="ARBA" id="ARBA00004613"/>
    </source>
</evidence>
<reference evidence="4" key="1">
    <citation type="submission" date="2005-07" db="EMBL/GenBank/DDBJ databases">
        <title>Hainan O-superfamily peptides.</title>
        <authorList>
            <person name="Luo S."/>
            <person name="Zhangsun D."/>
            <person name="Zhang B."/>
            <person name="Lin Q."/>
        </authorList>
    </citation>
    <scope>NUCLEOTIDE SEQUENCE</scope>
</reference>
<reference evidence="4" key="2">
    <citation type="submission" date="2005-07" db="EMBL/GenBank/DDBJ databases">
        <title>Novel O-superfamily conotoxins, and their coding polynucleotides and use.</title>
        <authorList>
            <person name="Luo S."/>
            <person name="Zhangsun D."/>
            <person name="Zhang B."/>
            <person name="Lin Q."/>
        </authorList>
    </citation>
    <scope>NUCLEOTIDE SEQUENCE</scope>
</reference>
<protein>
    <submittedName>
        <fullName evidence="4">VeG52P</fullName>
    </submittedName>
</protein>
<comment type="subcellular location">
    <subcellularLocation>
        <location evidence="1">Secreted</location>
    </subcellularLocation>
</comment>
<keyword evidence="3" id="KW-0732">Signal</keyword>
<dbReference type="InterPro" id="IPR004214">
    <property type="entry name" value="Conotoxin"/>
</dbReference>
<evidence type="ECO:0000256" key="2">
    <source>
        <dbReference type="ARBA" id="ARBA00022525"/>
    </source>
</evidence>
<feature type="signal peptide" evidence="3">
    <location>
        <begin position="1"/>
        <end position="19"/>
    </location>
</feature>
<dbReference type="GO" id="GO:0005576">
    <property type="term" value="C:extracellular region"/>
    <property type="evidence" value="ECO:0007669"/>
    <property type="project" value="UniProtKB-SubCell"/>
</dbReference>
<dbReference type="GO" id="GO:0008200">
    <property type="term" value="F:ion channel inhibitor activity"/>
    <property type="evidence" value="ECO:0007669"/>
    <property type="project" value="InterPro"/>
</dbReference>
<accession>Q3YEF5</accession>